<dbReference type="Gene3D" id="1.20.120.30">
    <property type="entry name" value="Aspartate receptor, ligand-binding domain"/>
    <property type="match status" value="1"/>
</dbReference>
<feature type="transmembrane region" description="Helical" evidence="3">
    <location>
        <begin position="29"/>
        <end position="50"/>
    </location>
</feature>
<gene>
    <name evidence="5" type="ORF">GV368_10385</name>
</gene>
<evidence type="ECO:0000313" key="6">
    <source>
        <dbReference type="Proteomes" id="UP000669605"/>
    </source>
</evidence>
<dbReference type="PROSITE" id="PS50111">
    <property type="entry name" value="CHEMOTAXIS_TRANSDUC_2"/>
    <property type="match status" value="1"/>
</dbReference>
<protein>
    <submittedName>
        <fullName evidence="5">Chemotaxis protein</fullName>
    </submittedName>
</protein>
<keyword evidence="3" id="KW-0472">Membrane</keyword>
<keyword evidence="3" id="KW-1133">Transmembrane helix</keyword>
<sequence length="505" mass="56027">MEKTLAIGAADLLNPSSEKSKKLPFTRNLLGQAMWAISFLSLAQAGWITWQHGVDPVSILFCLVIAAIGPVVHALYTKRATALDALYSALLSVKQGHFNARVSLVQGAGEYGKIAWLFNDVMDMIETYFNEVQNCFERAKNKNFDRMTLNKGLPEVLSKTMESINEALDSMKKTTEFSARIRLNHELQQLNGENLIKKLTLIQKDLANSSENVEKAQEHAKGNAHQAKESVASVDKLSKSLAEVVSQVSVLTQEAKALESSNTNIGKAVDLIAEIADQTNLLSLNAAIEAARAGEQGRGFAVVADEVRKLAQRTSEATKTIRDIIAMLHGRIDTMVSQTRSLDQWSQATQGELSSFSLQFDRVHQAANEIIGVLEYAKDTTFASLVKLDHILYIERGYMAASQGGESYLKEISVGHHDCLLGKWYDEGQGRKEFSRVPSYRLLEAPHAKVHALVQKAVEQSRGDWMQNEKMLADIVDTMQEAEEQSYEVMRIITQLVEERGKATN</sequence>
<keyword evidence="1 2" id="KW-0807">Transducer</keyword>
<dbReference type="InterPro" id="IPR004089">
    <property type="entry name" value="MCPsignal_dom"/>
</dbReference>
<organism evidence="5 6">
    <name type="scientific">Tepidiphilus baoligensis</name>
    <dbReference type="NCBI Taxonomy" id="2698687"/>
    <lineage>
        <taxon>Bacteria</taxon>
        <taxon>Pseudomonadati</taxon>
        <taxon>Pseudomonadota</taxon>
        <taxon>Hydrogenophilia</taxon>
        <taxon>Hydrogenophilales</taxon>
        <taxon>Hydrogenophilaceae</taxon>
        <taxon>Tepidiphilus</taxon>
    </lineage>
</organism>
<comment type="caution">
    <text evidence="5">The sequence shown here is derived from an EMBL/GenBank/DDBJ whole genome shotgun (WGS) entry which is preliminary data.</text>
</comment>
<evidence type="ECO:0000313" key="5">
    <source>
        <dbReference type="EMBL" id="NMH17487.1"/>
    </source>
</evidence>
<dbReference type="Pfam" id="PF00015">
    <property type="entry name" value="MCPsignal"/>
    <property type="match status" value="1"/>
</dbReference>
<evidence type="ECO:0000256" key="1">
    <source>
        <dbReference type="ARBA" id="ARBA00023224"/>
    </source>
</evidence>
<keyword evidence="6" id="KW-1185">Reference proteome</keyword>
<evidence type="ECO:0000256" key="3">
    <source>
        <dbReference type="SAM" id="Phobius"/>
    </source>
</evidence>
<dbReference type="InterPro" id="IPR025991">
    <property type="entry name" value="Chemoreceptor_zinc-bind_dom"/>
</dbReference>
<feature type="domain" description="Methyl-accepting transducer" evidence="4">
    <location>
        <begin position="163"/>
        <end position="381"/>
    </location>
</feature>
<dbReference type="PANTHER" id="PTHR32089:SF41">
    <property type="entry name" value="METHYL-ACCEPTING CHEMOTAXIS PROTEIN"/>
    <property type="match status" value="1"/>
</dbReference>
<dbReference type="PANTHER" id="PTHR32089">
    <property type="entry name" value="METHYL-ACCEPTING CHEMOTAXIS PROTEIN MCPB"/>
    <property type="match status" value="1"/>
</dbReference>
<dbReference type="Pfam" id="PF13682">
    <property type="entry name" value="CZB"/>
    <property type="match status" value="1"/>
</dbReference>
<proteinExistence type="predicted"/>
<dbReference type="EMBL" id="JAAAUB010000022">
    <property type="protein sequence ID" value="NMH17487.1"/>
    <property type="molecule type" value="Genomic_DNA"/>
</dbReference>
<dbReference type="Proteomes" id="UP000669605">
    <property type="component" value="Unassembled WGS sequence"/>
</dbReference>
<name>A0ABX1QP39_9PROT</name>
<dbReference type="SUPFAM" id="SSF58104">
    <property type="entry name" value="Methyl-accepting chemotaxis protein (MCP) signaling domain"/>
    <property type="match status" value="1"/>
</dbReference>
<evidence type="ECO:0000259" key="4">
    <source>
        <dbReference type="PROSITE" id="PS50111"/>
    </source>
</evidence>
<dbReference type="Gene3D" id="1.10.287.950">
    <property type="entry name" value="Methyl-accepting chemotaxis protein"/>
    <property type="match status" value="1"/>
</dbReference>
<feature type="transmembrane region" description="Helical" evidence="3">
    <location>
        <begin position="56"/>
        <end position="76"/>
    </location>
</feature>
<keyword evidence="3" id="KW-0812">Transmembrane</keyword>
<evidence type="ECO:0000256" key="2">
    <source>
        <dbReference type="PROSITE-ProRule" id="PRU00284"/>
    </source>
</evidence>
<accession>A0ABX1QP39</accession>
<dbReference type="SMART" id="SM00283">
    <property type="entry name" value="MA"/>
    <property type="match status" value="1"/>
</dbReference>
<reference evidence="5 6" key="1">
    <citation type="journal article" date="2020" name="Curr. Microbiol.">
        <title>Tepidiphilus baoligensis sp. nov., a Novel Bacterium of the Family Hydrogenophilaceae Isolated from an Oil Reservoir.</title>
        <authorList>
            <person name="Zhang X."/>
            <person name="Wang G."/>
            <person name="Ma X."/>
            <person name="Yu J."/>
            <person name="You J."/>
            <person name="Xue Y."/>
            <person name="Ma Y."/>
        </authorList>
    </citation>
    <scope>NUCLEOTIDE SEQUENCE [LARGE SCALE GENOMIC DNA]</scope>
    <source>
        <strain evidence="5 6">B18-69</strain>
    </source>
</reference>
<dbReference type="RefSeq" id="WP_169116467.1">
    <property type="nucleotide sequence ID" value="NZ_JAAAUB010000022.1"/>
</dbReference>